<gene>
    <name evidence="1" type="ORF">IWT126_02124</name>
</gene>
<organism evidence="1 2">
    <name type="scientific">Secundilactobacillus silagei JCM 19001</name>
    <dbReference type="NCBI Taxonomy" id="1302250"/>
    <lineage>
        <taxon>Bacteria</taxon>
        <taxon>Bacillati</taxon>
        <taxon>Bacillota</taxon>
        <taxon>Bacilli</taxon>
        <taxon>Lactobacillales</taxon>
        <taxon>Lactobacillaceae</taxon>
        <taxon>Secundilactobacillus</taxon>
    </lineage>
</organism>
<evidence type="ECO:0000313" key="2">
    <source>
        <dbReference type="Proteomes" id="UP000198402"/>
    </source>
</evidence>
<evidence type="ECO:0000313" key="1">
    <source>
        <dbReference type="EMBL" id="GAX02060.1"/>
    </source>
</evidence>
<name>A0A1Z5IJY0_9LACO</name>
<proteinExistence type="predicted"/>
<dbReference type="AlphaFoldDB" id="A0A1Z5IJY0"/>
<dbReference type="Proteomes" id="UP000198402">
    <property type="component" value="Unassembled WGS sequence"/>
</dbReference>
<sequence>MSYEVSVVANYHKGEAFPFQSLIFLFTHNYLNTPLPVSMSVIQTIAHGAF</sequence>
<reference evidence="1 2" key="1">
    <citation type="submission" date="2015-11" db="EMBL/GenBank/DDBJ databases">
        <title>Draft genome sequences of new species of the genus Lactobacillus isolated from orchardgrass silage.</title>
        <authorList>
            <person name="Tohno M."/>
            <person name="Tanizawa Y."/>
            <person name="Arita M."/>
        </authorList>
    </citation>
    <scope>NUCLEOTIDE SEQUENCE [LARGE SCALE GENOMIC DNA]</scope>
    <source>
        <strain evidence="1 2">IWT126</strain>
    </source>
</reference>
<dbReference type="EMBL" id="BCMG01000012">
    <property type="protein sequence ID" value="GAX02060.1"/>
    <property type="molecule type" value="Genomic_DNA"/>
</dbReference>
<comment type="caution">
    <text evidence="1">The sequence shown here is derived from an EMBL/GenBank/DDBJ whole genome shotgun (WGS) entry which is preliminary data.</text>
</comment>
<protein>
    <submittedName>
        <fullName evidence="1">Uncharacterized protein</fullName>
    </submittedName>
</protein>
<keyword evidence="2" id="KW-1185">Reference proteome</keyword>
<accession>A0A1Z5IJY0</accession>